<dbReference type="InterPro" id="IPR012349">
    <property type="entry name" value="Split_barrel_FMN-bd"/>
</dbReference>
<accession>A0ABT0X379</accession>
<dbReference type="InterPro" id="IPR019920">
    <property type="entry name" value="F420-binding_dom_put"/>
</dbReference>
<keyword evidence="1" id="KW-0560">Oxidoreductase</keyword>
<sequence>MSRPPLPESAVTVLVKPNPAVITTLRSDGQPVSTATWYLWEDGRVLVNMDEGRKRLQHLRNDPRVTLTVLDEGNWYTHISLIGRVVEFKDDDGLTDIDRLARQYLGKTYPQRDRPRVSAWIEIDRWHGWGSLKDSSQAG</sequence>
<dbReference type="EMBL" id="JAMQGM010000014">
    <property type="protein sequence ID" value="MCM2576991.1"/>
    <property type="molecule type" value="Genomic_DNA"/>
</dbReference>
<protein>
    <submittedName>
        <fullName evidence="3">PPOX class F420-dependent oxidoreductase</fullName>
    </submittedName>
</protein>
<organism evidence="3 4">
    <name type="scientific">Streptomyces meridianus</name>
    <dbReference type="NCBI Taxonomy" id="2938945"/>
    <lineage>
        <taxon>Bacteria</taxon>
        <taxon>Bacillati</taxon>
        <taxon>Actinomycetota</taxon>
        <taxon>Actinomycetes</taxon>
        <taxon>Kitasatosporales</taxon>
        <taxon>Streptomycetaceae</taxon>
        <taxon>Streptomyces</taxon>
    </lineage>
</organism>
<name>A0ABT0X379_9ACTN</name>
<dbReference type="SUPFAM" id="SSF50475">
    <property type="entry name" value="FMN-binding split barrel"/>
    <property type="match status" value="1"/>
</dbReference>
<reference evidence="3" key="1">
    <citation type="journal article" date="2023" name="Int. J. Syst. Evol. Microbiol.">
        <title>Streptomyces meridianus sp. nov. isolated from brackish water of the Tagus estuary in Alcochete, Portugal.</title>
        <authorList>
            <person name="Santos J.D.N."/>
            <person name="Klimek D."/>
            <person name="Calusinska M."/>
            <person name="Lobo Da Cunha A."/>
            <person name="Catita J."/>
            <person name="Goncalves H."/>
            <person name="Gonzalez I."/>
            <person name="Reyes F."/>
            <person name="Lage O.M."/>
        </authorList>
    </citation>
    <scope>NUCLEOTIDE SEQUENCE</scope>
    <source>
        <strain evidence="3">MTZ3.1</strain>
    </source>
</reference>
<evidence type="ECO:0000313" key="3">
    <source>
        <dbReference type="EMBL" id="MCM2576991.1"/>
    </source>
</evidence>
<comment type="caution">
    <text evidence="3">The sequence shown here is derived from an EMBL/GenBank/DDBJ whole genome shotgun (WGS) entry which is preliminary data.</text>
</comment>
<dbReference type="Gene3D" id="2.30.110.10">
    <property type="entry name" value="Electron Transport, Fmn-binding Protein, Chain A"/>
    <property type="match status" value="1"/>
</dbReference>
<feature type="domain" description="Pyridoxamine 5'-phosphate oxidase N-terminal" evidence="2">
    <location>
        <begin position="7"/>
        <end position="129"/>
    </location>
</feature>
<gene>
    <name evidence="3" type="ORF">M1E25_06430</name>
</gene>
<dbReference type="InterPro" id="IPR052019">
    <property type="entry name" value="F420H2_bilvrd_red/Heme_oxyg"/>
</dbReference>
<evidence type="ECO:0000259" key="2">
    <source>
        <dbReference type="Pfam" id="PF01243"/>
    </source>
</evidence>
<dbReference type="PANTHER" id="PTHR35176:SF6">
    <property type="entry name" value="HEME OXYGENASE HI_0854-RELATED"/>
    <property type="match status" value="1"/>
</dbReference>
<dbReference type="PANTHER" id="PTHR35176">
    <property type="entry name" value="HEME OXYGENASE HI_0854-RELATED"/>
    <property type="match status" value="1"/>
</dbReference>
<dbReference type="Pfam" id="PF01243">
    <property type="entry name" value="PNPOx_N"/>
    <property type="match status" value="1"/>
</dbReference>
<keyword evidence="4" id="KW-1185">Reference proteome</keyword>
<dbReference type="NCBIfam" id="TIGR03618">
    <property type="entry name" value="Rv1155_F420"/>
    <property type="match status" value="1"/>
</dbReference>
<dbReference type="InterPro" id="IPR011576">
    <property type="entry name" value="Pyridox_Oxase_N"/>
</dbReference>
<dbReference type="RefSeq" id="WP_251410981.1">
    <property type="nucleotide sequence ID" value="NZ_JAMQGM010000014.1"/>
</dbReference>
<evidence type="ECO:0000256" key="1">
    <source>
        <dbReference type="ARBA" id="ARBA00023002"/>
    </source>
</evidence>
<proteinExistence type="predicted"/>
<dbReference type="Proteomes" id="UP001167160">
    <property type="component" value="Unassembled WGS sequence"/>
</dbReference>
<evidence type="ECO:0000313" key="4">
    <source>
        <dbReference type="Proteomes" id="UP001167160"/>
    </source>
</evidence>